<accession>A0A517VRB2</accession>
<protein>
    <submittedName>
        <fullName evidence="1">Uncharacterized protein</fullName>
    </submittedName>
</protein>
<evidence type="ECO:0000313" key="2">
    <source>
        <dbReference type="Proteomes" id="UP000318704"/>
    </source>
</evidence>
<dbReference type="AlphaFoldDB" id="A0A517VRB2"/>
<dbReference type="RefSeq" id="WP_144982212.1">
    <property type="nucleotide sequence ID" value="NZ_CP037920.1"/>
</dbReference>
<sequence>MSVESLVRLDDSGKTIYFAIFNSAGQIFDFNAGVLAFVDLSTPPLTPGLAATERADAGGAGKSQYIASLDLATINNTAAIVDCTVLAFEQAGMSPAPGTDSVVSQPNGFQVQFGSEEIKNISVKAGISSDTTNGDFLEVQAWLEADGKVIALTTGVSGATCTCHIRQIDAGADGIEITAEQFGDANSQNIFVHAVSNPAIENDRQYRARFTITENGVSWTITKTFHVVP</sequence>
<dbReference type="EMBL" id="CP037920">
    <property type="protein sequence ID" value="QDT95561.1"/>
    <property type="molecule type" value="Genomic_DNA"/>
</dbReference>
<reference evidence="1 2" key="1">
    <citation type="submission" date="2019-03" db="EMBL/GenBank/DDBJ databases">
        <title>Deep-cultivation of Planctomycetes and their phenomic and genomic characterization uncovers novel biology.</title>
        <authorList>
            <person name="Wiegand S."/>
            <person name="Jogler M."/>
            <person name="Boedeker C."/>
            <person name="Pinto D."/>
            <person name="Vollmers J."/>
            <person name="Rivas-Marin E."/>
            <person name="Kohn T."/>
            <person name="Peeters S.H."/>
            <person name="Heuer A."/>
            <person name="Rast P."/>
            <person name="Oberbeckmann S."/>
            <person name="Bunk B."/>
            <person name="Jeske O."/>
            <person name="Meyerdierks A."/>
            <person name="Storesund J.E."/>
            <person name="Kallscheuer N."/>
            <person name="Luecker S."/>
            <person name="Lage O.M."/>
            <person name="Pohl T."/>
            <person name="Merkel B.J."/>
            <person name="Hornburger P."/>
            <person name="Mueller R.-W."/>
            <person name="Bruemmer F."/>
            <person name="Labrenz M."/>
            <person name="Spormann A.M."/>
            <person name="Op den Camp H."/>
            <person name="Overmann J."/>
            <person name="Amann R."/>
            <person name="Jetten M.S.M."/>
            <person name="Mascher T."/>
            <person name="Medema M.H."/>
            <person name="Devos D.P."/>
            <person name="Kaster A.-K."/>
            <person name="Ovreas L."/>
            <person name="Rohde M."/>
            <person name="Galperin M.Y."/>
            <person name="Jogler C."/>
        </authorList>
    </citation>
    <scope>NUCLEOTIDE SEQUENCE [LARGE SCALE GENOMIC DNA]</scope>
    <source>
        <strain evidence="1 2">V144</strain>
    </source>
</reference>
<gene>
    <name evidence="1" type="ORF">V144x_10060</name>
</gene>
<name>A0A517VRB2_9PLAN</name>
<dbReference type="KEGG" id="gaw:V144x_10060"/>
<organism evidence="1 2">
    <name type="scientific">Gimesia aquarii</name>
    <dbReference type="NCBI Taxonomy" id="2527964"/>
    <lineage>
        <taxon>Bacteria</taxon>
        <taxon>Pseudomonadati</taxon>
        <taxon>Planctomycetota</taxon>
        <taxon>Planctomycetia</taxon>
        <taxon>Planctomycetales</taxon>
        <taxon>Planctomycetaceae</taxon>
        <taxon>Gimesia</taxon>
    </lineage>
</organism>
<dbReference type="Proteomes" id="UP000318704">
    <property type="component" value="Chromosome"/>
</dbReference>
<proteinExistence type="predicted"/>
<evidence type="ECO:0000313" key="1">
    <source>
        <dbReference type="EMBL" id="QDT95561.1"/>
    </source>
</evidence>